<evidence type="ECO:0000256" key="3">
    <source>
        <dbReference type="PROSITE-ProRule" id="PRU00339"/>
    </source>
</evidence>
<name>A0ABP0MJK7_9DINO</name>
<reference evidence="4 5" key="1">
    <citation type="submission" date="2024-02" db="EMBL/GenBank/DDBJ databases">
        <authorList>
            <person name="Chen Y."/>
            <person name="Shah S."/>
            <person name="Dougan E. K."/>
            <person name="Thang M."/>
            <person name="Chan C."/>
        </authorList>
    </citation>
    <scope>NUCLEOTIDE SEQUENCE [LARGE SCALE GENOMIC DNA]</scope>
</reference>
<dbReference type="InterPro" id="IPR011990">
    <property type="entry name" value="TPR-like_helical_dom_sf"/>
</dbReference>
<organism evidence="4 5">
    <name type="scientific">Durusdinium trenchii</name>
    <dbReference type="NCBI Taxonomy" id="1381693"/>
    <lineage>
        <taxon>Eukaryota</taxon>
        <taxon>Sar</taxon>
        <taxon>Alveolata</taxon>
        <taxon>Dinophyceae</taxon>
        <taxon>Suessiales</taxon>
        <taxon>Symbiodiniaceae</taxon>
        <taxon>Durusdinium</taxon>
    </lineage>
</organism>
<keyword evidence="2 3" id="KW-0802">TPR repeat</keyword>
<dbReference type="PANTHER" id="PTHR45641:SF19">
    <property type="entry name" value="NEPHROCYSTIN-3"/>
    <property type="match status" value="1"/>
</dbReference>
<dbReference type="Gene3D" id="1.25.40.10">
    <property type="entry name" value="Tetratricopeptide repeat domain"/>
    <property type="match status" value="2"/>
</dbReference>
<gene>
    <name evidence="4" type="ORF">SCF082_LOCUS27764</name>
</gene>
<feature type="repeat" description="TPR" evidence="3">
    <location>
        <begin position="447"/>
        <end position="480"/>
    </location>
</feature>
<dbReference type="SUPFAM" id="SSF48452">
    <property type="entry name" value="TPR-like"/>
    <property type="match status" value="1"/>
</dbReference>
<evidence type="ECO:0000313" key="5">
    <source>
        <dbReference type="Proteomes" id="UP001642464"/>
    </source>
</evidence>
<accession>A0ABP0MJK7</accession>
<evidence type="ECO:0000256" key="1">
    <source>
        <dbReference type="ARBA" id="ARBA00022737"/>
    </source>
</evidence>
<dbReference type="EMBL" id="CAXAMM010021639">
    <property type="protein sequence ID" value="CAK9050315.1"/>
    <property type="molecule type" value="Genomic_DNA"/>
</dbReference>
<protein>
    <submittedName>
        <fullName evidence="4">Nephrocystin-3</fullName>
    </submittedName>
</protein>
<dbReference type="Pfam" id="PF13424">
    <property type="entry name" value="TPR_12"/>
    <property type="match status" value="2"/>
</dbReference>
<comment type="caution">
    <text evidence="4">The sequence shown here is derived from an EMBL/GenBank/DDBJ whole genome shotgun (WGS) entry which is preliminary data.</text>
</comment>
<dbReference type="SMART" id="SM00028">
    <property type="entry name" value="TPR"/>
    <property type="match status" value="4"/>
</dbReference>
<dbReference type="Proteomes" id="UP001642464">
    <property type="component" value="Unassembled WGS sequence"/>
</dbReference>
<dbReference type="PANTHER" id="PTHR45641">
    <property type="entry name" value="TETRATRICOPEPTIDE REPEAT PROTEIN (AFU_ORTHOLOGUE AFUA_6G03870)"/>
    <property type="match status" value="1"/>
</dbReference>
<proteinExistence type="predicted"/>
<feature type="repeat" description="TPR" evidence="3">
    <location>
        <begin position="405"/>
        <end position="438"/>
    </location>
</feature>
<dbReference type="InterPro" id="IPR019734">
    <property type="entry name" value="TPR_rpt"/>
</dbReference>
<keyword evidence="5" id="KW-1185">Reference proteome</keyword>
<evidence type="ECO:0000313" key="4">
    <source>
        <dbReference type="EMBL" id="CAK9050315.1"/>
    </source>
</evidence>
<keyword evidence="1" id="KW-0677">Repeat</keyword>
<dbReference type="PROSITE" id="PS50005">
    <property type="entry name" value="TPR"/>
    <property type="match status" value="2"/>
</dbReference>
<evidence type="ECO:0000256" key="2">
    <source>
        <dbReference type="ARBA" id="ARBA00022803"/>
    </source>
</evidence>
<sequence length="590" mass="65236">MEGAGRWRVSVSGKAKDLLAAVGRSLAKPRAGGGGQGENEAFGDAQVVRYEGISMLALEHVARRIERGDVPVEVVVAKRDLAGGEVAKGTVMEVVGKGKGMVPYREELVELGSGDARPLKPEEWSIENVCAFFVLPLTRDTGVFYLDLVDPSEVGKRFQGSFVSQARRTNFSGLVQGLRRQFQGQDASNVFVWLDIFSANQPLLTRRDDKLQARMEALTFGLHRAIDRFDQTVIYWDDLFDPVPLTRAWCVWELYGAVKGDHDVQIVFDDAGHSAVEDALFQGPVSPTQNSKDLFELLNRLTPRSMDCHSPEDLRMITKAVEQLPGGFGALKGAVTRNLTRWLVFQVEGVVKRFEDVDDDLEVAWMLVRAGNFLRQAVGELKAASSYLKRARTIFEAMGDQAGLATALDAIGNVLLDERRYAQAEQQYQDALELRRKELGPDHHQVGETINNLGVALLNEGRFDEALETFDQAKAIYGGDSDSRQVELASTLNNIAIAMRKKGDLLGARRNYEEALAIKRAELGARHVEVALSLYNLSLLAQEQGDLSTALDFAQQALAIFVEVVGAEHDHTQHAEGQVRFLTQKLNSQK</sequence>